<dbReference type="SUPFAM" id="SSF102522">
    <property type="entry name" value="Bacterial fluorinating enzyme, N-terminal domain"/>
    <property type="match status" value="1"/>
</dbReference>
<dbReference type="InterPro" id="IPR046470">
    <property type="entry name" value="SAM_HAT_C"/>
</dbReference>
<dbReference type="PANTHER" id="PTHR35092:SF1">
    <property type="entry name" value="CHLORINASE MJ1651"/>
    <property type="match status" value="1"/>
</dbReference>
<protein>
    <recommendedName>
        <fullName evidence="7">S-adenosyl-l-methionine hydroxide adenosyltransferase</fullName>
    </recommendedName>
</protein>
<feature type="domain" description="S-adenosyl-l-methionine hydroxide adenosyltransferase C-terminal" evidence="4">
    <location>
        <begin position="166"/>
        <end position="240"/>
    </location>
</feature>
<dbReference type="AlphaFoldDB" id="A0A660SDG7"/>
<evidence type="ECO:0000313" key="5">
    <source>
        <dbReference type="EMBL" id="RKX68041.1"/>
    </source>
</evidence>
<evidence type="ECO:0000256" key="2">
    <source>
        <dbReference type="ARBA" id="ARBA00024035"/>
    </source>
</evidence>
<keyword evidence="1" id="KW-0949">S-adenosyl-L-methionine</keyword>
<name>A0A660SDG7_UNCT6</name>
<gene>
    <name evidence="5" type="ORF">DRP44_00600</name>
</gene>
<evidence type="ECO:0000313" key="6">
    <source>
        <dbReference type="Proteomes" id="UP000282321"/>
    </source>
</evidence>
<comment type="caution">
    <text evidence="5">The sequence shown here is derived from an EMBL/GenBank/DDBJ whole genome shotgun (WGS) entry which is preliminary data.</text>
</comment>
<evidence type="ECO:0008006" key="7">
    <source>
        <dbReference type="Google" id="ProtNLM"/>
    </source>
</evidence>
<dbReference type="SUPFAM" id="SSF101852">
    <property type="entry name" value="Bacterial fluorinating enzyme, C-terminal domain"/>
    <property type="match status" value="1"/>
</dbReference>
<dbReference type="InterPro" id="IPR046469">
    <property type="entry name" value="SAM_HAT_N"/>
</dbReference>
<dbReference type="InterPro" id="IPR002747">
    <property type="entry name" value="SAM_OH_AdoTrfase"/>
</dbReference>
<reference evidence="5 6" key="1">
    <citation type="submission" date="2018-06" db="EMBL/GenBank/DDBJ databases">
        <title>Extensive metabolic versatility and redundancy in microbially diverse, dynamic hydrothermal sediments.</title>
        <authorList>
            <person name="Dombrowski N."/>
            <person name="Teske A."/>
            <person name="Baker B.J."/>
        </authorList>
    </citation>
    <scope>NUCLEOTIDE SEQUENCE [LARGE SCALE GENOMIC DNA]</scope>
    <source>
        <strain evidence="5">B35_G9</strain>
    </source>
</reference>
<accession>A0A660SDG7</accession>
<evidence type="ECO:0000259" key="3">
    <source>
        <dbReference type="Pfam" id="PF01887"/>
    </source>
</evidence>
<dbReference type="InterPro" id="IPR023228">
    <property type="entry name" value="SAM_OH_AdoTrfase_N_sf"/>
</dbReference>
<dbReference type="InterPro" id="IPR023227">
    <property type="entry name" value="SAM_OH_AdoTrfase_C_sf"/>
</dbReference>
<feature type="domain" description="S-adenosyl-l-methionine hydroxide adenosyltransferase N-terminal" evidence="3">
    <location>
        <begin position="4"/>
        <end position="141"/>
    </location>
</feature>
<organism evidence="5 6">
    <name type="scientific">candidate division TA06 bacterium</name>
    <dbReference type="NCBI Taxonomy" id="2250710"/>
    <lineage>
        <taxon>Bacteria</taxon>
        <taxon>Bacteria division TA06</taxon>
    </lineage>
</organism>
<dbReference type="PIRSF" id="PIRSF006779">
    <property type="entry name" value="UCP006779"/>
    <property type="match status" value="1"/>
</dbReference>
<dbReference type="EMBL" id="QNBC01000004">
    <property type="protein sequence ID" value="RKX68041.1"/>
    <property type="molecule type" value="Genomic_DNA"/>
</dbReference>
<dbReference type="Gene3D" id="3.40.50.10790">
    <property type="entry name" value="S-adenosyl-l-methionine hydroxide adenosyltransferase, N-terminal"/>
    <property type="match status" value="1"/>
</dbReference>
<proteinExistence type="inferred from homology"/>
<dbReference type="Gene3D" id="2.40.30.90">
    <property type="entry name" value="Bacterial fluorinating enzyme like"/>
    <property type="match status" value="1"/>
</dbReference>
<comment type="similarity">
    <text evidence="2">Belongs to the SAM hydrolase / SAM-dependent halogenase family.</text>
</comment>
<evidence type="ECO:0000259" key="4">
    <source>
        <dbReference type="Pfam" id="PF20257"/>
    </source>
</evidence>
<dbReference type="Pfam" id="PF01887">
    <property type="entry name" value="SAM_HAT_N"/>
    <property type="match status" value="1"/>
</dbReference>
<dbReference type="PANTHER" id="PTHR35092">
    <property type="entry name" value="CHLORINASE MJ1651"/>
    <property type="match status" value="1"/>
</dbReference>
<dbReference type="Pfam" id="PF20257">
    <property type="entry name" value="SAM_HAT_C"/>
    <property type="match status" value="1"/>
</dbReference>
<evidence type="ECO:0000256" key="1">
    <source>
        <dbReference type="ARBA" id="ARBA00022691"/>
    </source>
</evidence>
<dbReference type="Proteomes" id="UP000282321">
    <property type="component" value="Unassembled WGS sequence"/>
</dbReference>
<sequence>MKTIGLITDFGNKDWYVAEMKLMIRSLCDVEIVDITHEIDEFDIDKAKFLLLQANRIMPEHSVTIAVIDPGVGSDRKSIVLRSGNKYFIGPNNGIFDYITDIKSECFQIKEETFSEVSNTFHGRDIFAPLASKIICGENTDKYITPCECRGKGMKNPTVKDNLIIGQVIYIDKFGNAITNIDHTYYEDIKRGNIIFGEEKIEFVNSYSESSGRSAIFNSSGFLEITSYKGEYSENLKIGEVVQIEVRRHM</sequence>